<dbReference type="InterPro" id="IPR036291">
    <property type="entry name" value="NAD(P)-bd_dom_sf"/>
</dbReference>
<evidence type="ECO:0000259" key="5">
    <source>
        <dbReference type="Pfam" id="PF00107"/>
    </source>
</evidence>
<dbReference type="PANTHER" id="PTHR43401:SF2">
    <property type="entry name" value="L-THREONINE 3-DEHYDROGENASE"/>
    <property type="match status" value="1"/>
</dbReference>
<dbReference type="PANTHER" id="PTHR43401">
    <property type="entry name" value="L-THREONINE 3-DEHYDROGENASE"/>
    <property type="match status" value="1"/>
</dbReference>
<dbReference type="PROSITE" id="PS00059">
    <property type="entry name" value="ADH_ZINC"/>
    <property type="match status" value="1"/>
</dbReference>
<dbReference type="InterPro" id="IPR050129">
    <property type="entry name" value="Zn_alcohol_dh"/>
</dbReference>
<dbReference type="AlphaFoldDB" id="A0A3N0I1R0"/>
<dbReference type="Gene3D" id="3.40.50.720">
    <property type="entry name" value="NAD(P)-binding Rossmann-like Domain"/>
    <property type="match status" value="1"/>
</dbReference>
<keyword evidence="3" id="KW-0560">Oxidoreductase</keyword>
<reference evidence="7 8" key="1">
    <citation type="submission" date="2018-11" db="EMBL/GenBank/DDBJ databases">
        <title>Clostridium sp. nov., a member of the family Erysipelotrichaceae isolated from pig faeces.</title>
        <authorList>
            <person name="Chang Y.-H."/>
        </authorList>
    </citation>
    <scope>NUCLEOTIDE SEQUENCE [LARGE SCALE GENOMIC DNA]</scope>
    <source>
        <strain evidence="7 8">YH-panp20</strain>
    </source>
</reference>
<dbReference type="GO" id="GO:0016491">
    <property type="term" value="F:oxidoreductase activity"/>
    <property type="evidence" value="ECO:0007669"/>
    <property type="project" value="UniProtKB-KW"/>
</dbReference>
<accession>A0A3N0I1R0</accession>
<evidence type="ECO:0000313" key="8">
    <source>
        <dbReference type="Proteomes" id="UP000276568"/>
    </source>
</evidence>
<keyword evidence="1 4" id="KW-0479">Metal-binding</keyword>
<dbReference type="EMBL" id="RJQC01000002">
    <property type="protein sequence ID" value="RNM30420.1"/>
    <property type="molecule type" value="Genomic_DNA"/>
</dbReference>
<evidence type="ECO:0000256" key="4">
    <source>
        <dbReference type="RuleBase" id="RU361277"/>
    </source>
</evidence>
<dbReference type="SUPFAM" id="SSF51735">
    <property type="entry name" value="NAD(P)-binding Rossmann-fold domains"/>
    <property type="match status" value="1"/>
</dbReference>
<sequence>MKAAVMYGPSDIRVEEIETPVCPEDGLLINVRAVGLCGSDIRNMTTDSRQGKYPHVFGHEIVGEIVEKGPKVRGYELGENIYVYPADHCGHCEACRSGHSEMCENQGKYTERVGGFADYYVVTGTQLSRDSVFKLAPDQDVIAATLAEPLSSVYACQDNIDVRYGDTVVVIGAGPIGCFHIQLARLRGATKIAMVELNEERLELAKRFGADLYINSSKEDPVEAIKKWTHGKGADKVISATPVTATQNQALYMTRKGGIAVWFGGVAKGKLAEIDTNYAHYNGLWIYGHFGANSIQVEQSFHLALSDAFEAKKFITHILPLSKINEGIQLTKTGEAIKVVLIPNEEKNKDLLPNE</sequence>
<evidence type="ECO:0000256" key="1">
    <source>
        <dbReference type="ARBA" id="ARBA00022723"/>
    </source>
</evidence>
<gene>
    <name evidence="7" type="ORF">EDX97_06420</name>
</gene>
<name>A0A3N0I1R0_9FIRM</name>
<comment type="similarity">
    <text evidence="4">Belongs to the zinc-containing alcohol dehydrogenase family.</text>
</comment>
<dbReference type="Gene3D" id="3.90.180.10">
    <property type="entry name" value="Medium-chain alcohol dehydrogenases, catalytic domain"/>
    <property type="match status" value="1"/>
</dbReference>
<proteinExistence type="inferred from homology"/>
<evidence type="ECO:0000313" key="7">
    <source>
        <dbReference type="EMBL" id="RNM30420.1"/>
    </source>
</evidence>
<dbReference type="InterPro" id="IPR011032">
    <property type="entry name" value="GroES-like_sf"/>
</dbReference>
<comment type="cofactor">
    <cofactor evidence="4">
        <name>Zn(2+)</name>
        <dbReference type="ChEBI" id="CHEBI:29105"/>
    </cofactor>
</comment>
<dbReference type="RefSeq" id="WP_128520333.1">
    <property type="nucleotide sequence ID" value="NZ_CAUWBR010000002.1"/>
</dbReference>
<keyword evidence="8" id="KW-1185">Reference proteome</keyword>
<keyword evidence="2 4" id="KW-0862">Zinc</keyword>
<dbReference type="InterPro" id="IPR002328">
    <property type="entry name" value="ADH_Zn_CS"/>
</dbReference>
<dbReference type="Pfam" id="PF00107">
    <property type="entry name" value="ADH_zinc_N"/>
    <property type="match status" value="1"/>
</dbReference>
<dbReference type="OrthoDB" id="9769198at2"/>
<organism evidence="7 8">
    <name type="scientific">Absicoccus porci</name>
    <dbReference type="NCBI Taxonomy" id="2486576"/>
    <lineage>
        <taxon>Bacteria</taxon>
        <taxon>Bacillati</taxon>
        <taxon>Bacillota</taxon>
        <taxon>Erysipelotrichia</taxon>
        <taxon>Erysipelotrichales</taxon>
        <taxon>Erysipelotrichaceae</taxon>
        <taxon>Absicoccus</taxon>
    </lineage>
</organism>
<comment type="caution">
    <text evidence="7">The sequence shown here is derived from an EMBL/GenBank/DDBJ whole genome shotgun (WGS) entry which is preliminary data.</text>
</comment>
<dbReference type="InterPro" id="IPR013149">
    <property type="entry name" value="ADH-like_C"/>
</dbReference>
<evidence type="ECO:0000259" key="6">
    <source>
        <dbReference type="Pfam" id="PF08240"/>
    </source>
</evidence>
<evidence type="ECO:0000256" key="3">
    <source>
        <dbReference type="ARBA" id="ARBA00023002"/>
    </source>
</evidence>
<dbReference type="Proteomes" id="UP000276568">
    <property type="component" value="Unassembled WGS sequence"/>
</dbReference>
<dbReference type="SUPFAM" id="SSF50129">
    <property type="entry name" value="GroES-like"/>
    <property type="match status" value="1"/>
</dbReference>
<dbReference type="InterPro" id="IPR013154">
    <property type="entry name" value="ADH-like_N"/>
</dbReference>
<feature type="domain" description="Alcohol dehydrogenase-like N-terminal" evidence="6">
    <location>
        <begin position="25"/>
        <end position="127"/>
    </location>
</feature>
<dbReference type="Pfam" id="PF08240">
    <property type="entry name" value="ADH_N"/>
    <property type="match status" value="1"/>
</dbReference>
<feature type="domain" description="Alcohol dehydrogenase-like C-terminal" evidence="5">
    <location>
        <begin position="175"/>
        <end position="300"/>
    </location>
</feature>
<evidence type="ECO:0000256" key="2">
    <source>
        <dbReference type="ARBA" id="ARBA00022833"/>
    </source>
</evidence>
<dbReference type="GO" id="GO:0008270">
    <property type="term" value="F:zinc ion binding"/>
    <property type="evidence" value="ECO:0007669"/>
    <property type="project" value="InterPro"/>
</dbReference>
<protein>
    <submittedName>
        <fullName evidence="7">Oxidoreductase</fullName>
    </submittedName>
</protein>